<dbReference type="Proteomes" id="UP000049455">
    <property type="component" value="Unassembled WGS sequence"/>
</dbReference>
<evidence type="ECO:0000313" key="2">
    <source>
        <dbReference type="Proteomes" id="UP000049455"/>
    </source>
</evidence>
<accession>A0A0M7BAJ7</accession>
<gene>
    <name evidence="1" type="ORF">JSE7799_01560</name>
</gene>
<proteinExistence type="predicted"/>
<sequence>MNQLCGITHLLPSRRAECSYWLSPAGPAAKGLDAITIDGIEGPPATLAELVTILPEEPEK</sequence>
<dbReference type="EMBL" id="CYPR01000097">
    <property type="protein sequence ID" value="CUH38842.1"/>
    <property type="molecule type" value="Genomic_DNA"/>
</dbReference>
<evidence type="ECO:0000313" key="1">
    <source>
        <dbReference type="EMBL" id="CUH38842.1"/>
    </source>
</evidence>
<dbReference type="AlphaFoldDB" id="A0A0M7BAJ7"/>
<dbReference type="RefSeq" id="WP_055663110.1">
    <property type="nucleotide sequence ID" value="NZ_CYPR01000097.1"/>
</dbReference>
<reference evidence="1 2" key="1">
    <citation type="submission" date="2015-09" db="EMBL/GenBank/DDBJ databases">
        <authorList>
            <person name="Jackson K.R."/>
            <person name="Lunt B.L."/>
            <person name="Fisher J.N.B."/>
            <person name="Gardner A.V."/>
            <person name="Bailey M.E."/>
            <person name="Deus L.M."/>
            <person name="Earl A.S."/>
            <person name="Gibby P.D."/>
            <person name="Hartmann K.A."/>
            <person name="Liu J.E."/>
            <person name="Manci A.M."/>
            <person name="Nielsen D.A."/>
            <person name="Solomon M.B."/>
            <person name="Breakwell D.P."/>
            <person name="Burnett S.H."/>
            <person name="Grose J.H."/>
        </authorList>
    </citation>
    <scope>NUCLEOTIDE SEQUENCE [LARGE SCALE GENOMIC DNA]</scope>
    <source>
        <strain evidence="1 2">CECT 7799</strain>
    </source>
</reference>
<keyword evidence="2" id="KW-1185">Reference proteome</keyword>
<dbReference type="STRING" id="313367.JSE7799_01560"/>
<name>A0A0M7BAJ7_9RHOB</name>
<protein>
    <submittedName>
        <fullName evidence="1">Uncharacterized protein</fullName>
    </submittedName>
</protein>
<organism evidence="1 2">
    <name type="scientific">Jannaschia seosinensis</name>
    <dbReference type="NCBI Taxonomy" id="313367"/>
    <lineage>
        <taxon>Bacteria</taxon>
        <taxon>Pseudomonadati</taxon>
        <taxon>Pseudomonadota</taxon>
        <taxon>Alphaproteobacteria</taxon>
        <taxon>Rhodobacterales</taxon>
        <taxon>Roseobacteraceae</taxon>
        <taxon>Jannaschia</taxon>
    </lineage>
</organism>